<dbReference type="InterPro" id="IPR029050">
    <property type="entry name" value="Immunoprotect_excell_Ig-like"/>
</dbReference>
<sequence length="326" mass="35266">MTEPSTPTRRRFLRATGTAALAAAFAGCSDATESLRQPTTTERGTDRRAVVGEVVADDRLAMVVRGTRRTDSLGEFSDAGEGNEFVVARLAVRNESDGYVDFSGGWQTRVADSEDYVYDASYERTDHPLGSGTLAPGEVMRGDTVYEVPADATGLVLQFDFAAFDLFRFDRVRVDLDSEASPIADLEQSLRVAVYEPGDRTTYGGLSVAVRGVRRETALGQFAEATPGTEYVIPDVAVTNDTSEAVTVSTLLQMALKTGTGLAYTQDLEGSAALDRGFAEGSPVGPGETRRGELAYLVDADHERLYWAFDFYDATDPQKAFWALSP</sequence>
<dbReference type="InterPro" id="IPR006311">
    <property type="entry name" value="TAT_signal"/>
</dbReference>
<organism evidence="3 4">
    <name type="scientific">Halobacterium litoreum</name>
    <dbReference type="NCBI Taxonomy" id="2039234"/>
    <lineage>
        <taxon>Archaea</taxon>
        <taxon>Methanobacteriati</taxon>
        <taxon>Methanobacteriota</taxon>
        <taxon>Stenosarchaea group</taxon>
        <taxon>Halobacteria</taxon>
        <taxon>Halobacteriales</taxon>
        <taxon>Halobacteriaceae</taxon>
        <taxon>Halobacterium</taxon>
    </lineage>
</organism>
<dbReference type="Pfam" id="PF11611">
    <property type="entry name" value="DUF4352"/>
    <property type="match status" value="2"/>
</dbReference>
<dbReference type="EMBL" id="JBHRWN010000002">
    <property type="protein sequence ID" value="MFC3478461.1"/>
    <property type="molecule type" value="Genomic_DNA"/>
</dbReference>
<dbReference type="Proteomes" id="UP001595660">
    <property type="component" value="Unassembled WGS sequence"/>
</dbReference>
<protein>
    <submittedName>
        <fullName evidence="3">DUF4352 domain-containing protein</fullName>
    </submittedName>
</protein>
<feature type="domain" description="DUF4352" evidence="2">
    <location>
        <begin position="51"/>
        <end position="160"/>
    </location>
</feature>
<feature type="domain" description="DUF4352" evidence="2">
    <location>
        <begin position="197"/>
        <end position="303"/>
    </location>
</feature>
<keyword evidence="1" id="KW-0732">Signal</keyword>
<dbReference type="Gene3D" id="2.60.40.1240">
    <property type="match status" value="2"/>
</dbReference>
<dbReference type="NCBIfam" id="TIGR01409">
    <property type="entry name" value="TAT_signal_seq"/>
    <property type="match status" value="1"/>
</dbReference>
<evidence type="ECO:0000256" key="1">
    <source>
        <dbReference type="ARBA" id="ARBA00022729"/>
    </source>
</evidence>
<evidence type="ECO:0000313" key="4">
    <source>
        <dbReference type="Proteomes" id="UP001595660"/>
    </source>
</evidence>
<evidence type="ECO:0000259" key="2">
    <source>
        <dbReference type="Pfam" id="PF11611"/>
    </source>
</evidence>
<evidence type="ECO:0000313" key="3">
    <source>
        <dbReference type="EMBL" id="MFC3478461.1"/>
    </source>
</evidence>
<comment type="caution">
    <text evidence="3">The sequence shown here is derived from an EMBL/GenBank/DDBJ whole genome shotgun (WGS) entry which is preliminary data.</text>
</comment>
<gene>
    <name evidence="3" type="ORF">ACFOKC_12090</name>
</gene>
<keyword evidence="4" id="KW-1185">Reference proteome</keyword>
<dbReference type="AlphaFoldDB" id="A0ABD5NGS4"/>
<name>A0ABD5NGS4_9EURY</name>
<dbReference type="InterPro" id="IPR019546">
    <property type="entry name" value="TAT_signal_bac_arc"/>
</dbReference>
<accession>A0ABD5NGS4</accession>
<dbReference type="RefSeq" id="WP_232570336.1">
    <property type="nucleotide sequence ID" value="NZ_CP089466.1"/>
</dbReference>
<dbReference type="InterPro" id="IPR029051">
    <property type="entry name" value="DUF4352"/>
</dbReference>
<reference evidence="3 4" key="1">
    <citation type="journal article" date="2019" name="Int. J. Syst. Evol. Microbiol.">
        <title>The Global Catalogue of Microorganisms (GCM) 10K type strain sequencing project: providing services to taxonomists for standard genome sequencing and annotation.</title>
        <authorList>
            <consortium name="The Broad Institute Genomics Platform"/>
            <consortium name="The Broad Institute Genome Sequencing Center for Infectious Disease"/>
            <person name="Wu L."/>
            <person name="Ma J."/>
        </authorList>
    </citation>
    <scope>NUCLEOTIDE SEQUENCE [LARGE SCALE GENOMIC DNA]</scope>
    <source>
        <strain evidence="3 4">CGMCC 1.12562</strain>
    </source>
</reference>
<dbReference type="GeneID" id="69118529"/>
<proteinExistence type="predicted"/>
<dbReference type="PROSITE" id="PS51318">
    <property type="entry name" value="TAT"/>
    <property type="match status" value="1"/>
</dbReference>